<accession>A0A0D2LKJ9</accession>
<sequence length="68" mass="7638">MAQPAQRHQIQDQDALMTLLGFPNLKVGSFASQAMSTVELPQGQWRRESASLCEQPYQHKLAPPCRQS</sequence>
<protein>
    <submittedName>
        <fullName evidence="1">Uncharacterized protein</fullName>
    </submittedName>
</protein>
<evidence type="ECO:0000313" key="2">
    <source>
        <dbReference type="Proteomes" id="UP000054270"/>
    </source>
</evidence>
<proteinExistence type="predicted"/>
<dbReference type="EMBL" id="KN817522">
    <property type="protein sequence ID" value="KJA28242.1"/>
    <property type="molecule type" value="Genomic_DNA"/>
</dbReference>
<dbReference type="AlphaFoldDB" id="A0A0D2LKJ9"/>
<dbReference type="Proteomes" id="UP000054270">
    <property type="component" value="Unassembled WGS sequence"/>
</dbReference>
<name>A0A0D2LKJ9_HYPSF</name>
<evidence type="ECO:0000313" key="1">
    <source>
        <dbReference type="EMBL" id="KJA28242.1"/>
    </source>
</evidence>
<keyword evidence="2" id="KW-1185">Reference proteome</keyword>
<reference evidence="2" key="1">
    <citation type="submission" date="2014-04" db="EMBL/GenBank/DDBJ databases">
        <title>Evolutionary Origins and Diversification of the Mycorrhizal Mutualists.</title>
        <authorList>
            <consortium name="DOE Joint Genome Institute"/>
            <consortium name="Mycorrhizal Genomics Consortium"/>
            <person name="Kohler A."/>
            <person name="Kuo A."/>
            <person name="Nagy L.G."/>
            <person name="Floudas D."/>
            <person name="Copeland A."/>
            <person name="Barry K.W."/>
            <person name="Cichocki N."/>
            <person name="Veneault-Fourrey C."/>
            <person name="LaButti K."/>
            <person name="Lindquist E.A."/>
            <person name="Lipzen A."/>
            <person name="Lundell T."/>
            <person name="Morin E."/>
            <person name="Murat C."/>
            <person name="Riley R."/>
            <person name="Ohm R."/>
            <person name="Sun H."/>
            <person name="Tunlid A."/>
            <person name="Henrissat B."/>
            <person name="Grigoriev I.V."/>
            <person name="Hibbett D.S."/>
            <person name="Martin F."/>
        </authorList>
    </citation>
    <scope>NUCLEOTIDE SEQUENCE [LARGE SCALE GENOMIC DNA]</scope>
    <source>
        <strain evidence="2">FD-334 SS-4</strain>
    </source>
</reference>
<organism evidence="1 2">
    <name type="scientific">Hypholoma sublateritium (strain FD-334 SS-4)</name>
    <dbReference type="NCBI Taxonomy" id="945553"/>
    <lineage>
        <taxon>Eukaryota</taxon>
        <taxon>Fungi</taxon>
        <taxon>Dikarya</taxon>
        <taxon>Basidiomycota</taxon>
        <taxon>Agaricomycotina</taxon>
        <taxon>Agaricomycetes</taxon>
        <taxon>Agaricomycetidae</taxon>
        <taxon>Agaricales</taxon>
        <taxon>Agaricineae</taxon>
        <taxon>Strophariaceae</taxon>
        <taxon>Hypholoma</taxon>
    </lineage>
</organism>
<feature type="non-terminal residue" evidence="1">
    <location>
        <position position="68"/>
    </location>
</feature>
<gene>
    <name evidence="1" type="ORF">HYPSUDRAFT_1092187</name>
</gene>